<name>A0A2Z4FHI1_9DELT</name>
<dbReference type="Gene3D" id="1.50.10.20">
    <property type="match status" value="1"/>
</dbReference>
<dbReference type="SUPFAM" id="SSF48239">
    <property type="entry name" value="Terpenoid cyclases/Protein prenyltransferases"/>
    <property type="match status" value="1"/>
</dbReference>
<feature type="region of interest" description="Disordered" evidence="1">
    <location>
        <begin position="48"/>
        <end position="68"/>
    </location>
</feature>
<dbReference type="AlphaFoldDB" id="A0A2Z4FHI1"/>
<sequence length="454" mass="49392">MAAALVMLAAGLIGAGCHRATASSRPAHHQQPESRDCDPRFMQILNDAEAPDPSENPTRRAHRERAMQDTHRTARKRAEDWLQLAEYQAASLPGAPAMALLSFPQATTSISRRSYLYDNALALLWYAWKGQYSRARALAQTLRYLQLEDGSWGYSFHLDNPQDHHARYIRSGAVAWAAHALAYFGTQFGEPAALLSAQRAARFLESMRLGGSGPTRGLVSAGRGLPSTLMEAPPSPKLGFAVSEHQFDAHIVLARFFPMQAERLAEQMLDVLWLKRPGRFAVAAGAERVDTRRALDAAGAWGALWLLGAGHPQLAAQSYRYSRETFASSALLVGHAKHGPVTLKLQGFRPYEDDIDGYDVDAAADHIFVEGAMGMGIAAHRLGDPETAQKMLRTGIALSCTGAPGIPYSTVQLPGFSTHAAAAPTLWFLFLEREMATGRDAPIFSASTTPSLTF</sequence>
<evidence type="ECO:0000313" key="3">
    <source>
        <dbReference type="Proteomes" id="UP000249799"/>
    </source>
</evidence>
<gene>
    <name evidence="2" type="ORF">DN745_02925</name>
</gene>
<protein>
    <submittedName>
        <fullName evidence="2">Uncharacterized protein</fullName>
    </submittedName>
</protein>
<reference evidence="2 3" key="1">
    <citation type="submission" date="2018-06" db="EMBL/GenBank/DDBJ databases">
        <title>Lujinxingia sediminis gen. nov. sp. nov., a new facultative anaerobic member of the class Deltaproteobacteria, and proposal of Lujinxingaceae fam. nov.</title>
        <authorList>
            <person name="Guo L.-Y."/>
            <person name="Li C.-M."/>
            <person name="Wang S."/>
            <person name="Du Z.-J."/>
        </authorList>
    </citation>
    <scope>NUCLEOTIDE SEQUENCE [LARGE SCALE GENOMIC DNA]</scope>
    <source>
        <strain evidence="2 3">FA350</strain>
    </source>
</reference>
<dbReference type="KEGG" id="bsed:DN745_02925"/>
<keyword evidence="3" id="KW-1185">Reference proteome</keyword>
<evidence type="ECO:0000256" key="1">
    <source>
        <dbReference type="SAM" id="MobiDB-lite"/>
    </source>
</evidence>
<evidence type="ECO:0000313" key="2">
    <source>
        <dbReference type="EMBL" id="AWV88350.1"/>
    </source>
</evidence>
<organism evidence="2 3">
    <name type="scientific">Bradymonas sediminis</name>
    <dbReference type="NCBI Taxonomy" id="1548548"/>
    <lineage>
        <taxon>Bacteria</taxon>
        <taxon>Deltaproteobacteria</taxon>
        <taxon>Bradymonadales</taxon>
        <taxon>Bradymonadaceae</taxon>
        <taxon>Bradymonas</taxon>
    </lineage>
</organism>
<proteinExistence type="predicted"/>
<accession>A0A2Z4FHI1</accession>
<dbReference type="Proteomes" id="UP000249799">
    <property type="component" value="Chromosome"/>
</dbReference>
<dbReference type="InterPro" id="IPR008930">
    <property type="entry name" value="Terpenoid_cyclase/PrenylTrfase"/>
</dbReference>
<dbReference type="OrthoDB" id="5480482at2"/>
<dbReference type="EMBL" id="CP030032">
    <property type="protein sequence ID" value="AWV88350.1"/>
    <property type="molecule type" value="Genomic_DNA"/>
</dbReference>